<evidence type="ECO:0000313" key="14">
    <source>
        <dbReference type="EMBL" id="CAB3701418.1"/>
    </source>
</evidence>
<dbReference type="InterPro" id="IPR039421">
    <property type="entry name" value="Type_1_exporter"/>
</dbReference>
<evidence type="ECO:0000259" key="13">
    <source>
        <dbReference type="PROSITE" id="PS50929"/>
    </source>
</evidence>
<keyword evidence="6 14" id="KW-0067">ATP-binding</keyword>
<dbReference type="EC" id="3.6.3.-" evidence="14"/>
<dbReference type="RefSeq" id="WP_231689727.1">
    <property type="nucleotide sequence ID" value="NZ_JAJLPR010000275.1"/>
</dbReference>
<feature type="transmembrane region" description="Helical" evidence="11">
    <location>
        <begin position="270"/>
        <end position="288"/>
    </location>
</feature>
<dbReference type="GO" id="GO:0140359">
    <property type="term" value="F:ABC-type transporter activity"/>
    <property type="evidence" value="ECO:0007669"/>
    <property type="project" value="InterPro"/>
</dbReference>
<dbReference type="EMBL" id="CADIJR010000082">
    <property type="protein sequence ID" value="CAB3701418.1"/>
    <property type="molecule type" value="Genomic_DNA"/>
</dbReference>
<dbReference type="PANTHER" id="PTHR24221:SF654">
    <property type="entry name" value="ATP-BINDING CASSETTE SUB-FAMILY B MEMBER 6"/>
    <property type="match status" value="1"/>
</dbReference>
<keyword evidence="9" id="KW-0445">Lipid transport</keyword>
<dbReference type="PROSITE" id="PS50929">
    <property type="entry name" value="ABC_TM1F"/>
    <property type="match status" value="1"/>
</dbReference>
<name>A0A6J5BDR7_9BURK</name>
<evidence type="ECO:0000256" key="8">
    <source>
        <dbReference type="ARBA" id="ARBA00022989"/>
    </source>
</evidence>
<evidence type="ECO:0000259" key="12">
    <source>
        <dbReference type="PROSITE" id="PS50893"/>
    </source>
</evidence>
<dbReference type="SMART" id="SM00382">
    <property type="entry name" value="AAA"/>
    <property type="match status" value="1"/>
</dbReference>
<evidence type="ECO:0000256" key="11">
    <source>
        <dbReference type="SAM" id="Phobius"/>
    </source>
</evidence>
<dbReference type="AlphaFoldDB" id="A0A6J5BDR7"/>
<dbReference type="InterPro" id="IPR011527">
    <property type="entry name" value="ABC1_TM_dom"/>
</dbReference>
<proteinExistence type="predicted"/>
<gene>
    <name evidence="14" type="primary">irtA_2</name>
    <name evidence="14" type="ORF">LMG26845_05259</name>
</gene>
<dbReference type="FunFam" id="3.40.50.300:FF:000221">
    <property type="entry name" value="Multidrug ABC transporter ATP-binding protein"/>
    <property type="match status" value="1"/>
</dbReference>
<protein>
    <submittedName>
        <fullName evidence="14">Iron import ATP-binding/permease protein IrtA</fullName>
        <ecNumber evidence="14">3.6.3.-</ecNumber>
    </submittedName>
</protein>
<comment type="subcellular location">
    <subcellularLocation>
        <location evidence="1">Cell membrane</location>
        <topology evidence="1">Multi-pass membrane protein</topology>
    </subcellularLocation>
</comment>
<dbReference type="Gene3D" id="1.20.1560.10">
    <property type="entry name" value="ABC transporter type 1, transmembrane domain"/>
    <property type="match status" value="1"/>
</dbReference>
<feature type="transmembrane region" description="Helical" evidence="11">
    <location>
        <begin position="154"/>
        <end position="173"/>
    </location>
</feature>
<evidence type="ECO:0000313" key="15">
    <source>
        <dbReference type="Proteomes" id="UP000507979"/>
    </source>
</evidence>
<dbReference type="CDD" id="cd07346">
    <property type="entry name" value="ABC_6TM_exporters"/>
    <property type="match status" value="1"/>
</dbReference>
<keyword evidence="4 11" id="KW-0812">Transmembrane</keyword>
<evidence type="ECO:0000256" key="2">
    <source>
        <dbReference type="ARBA" id="ARBA00022448"/>
    </source>
</evidence>
<dbReference type="Pfam" id="PF00005">
    <property type="entry name" value="ABC_tran"/>
    <property type="match status" value="1"/>
</dbReference>
<dbReference type="InterPro" id="IPR036640">
    <property type="entry name" value="ABC1_TM_sf"/>
</dbReference>
<keyword evidence="5" id="KW-0547">Nucleotide-binding</keyword>
<keyword evidence="15" id="KW-1185">Reference proteome</keyword>
<dbReference type="Proteomes" id="UP000507979">
    <property type="component" value="Unassembled WGS sequence"/>
</dbReference>
<evidence type="ECO:0000256" key="4">
    <source>
        <dbReference type="ARBA" id="ARBA00022692"/>
    </source>
</evidence>
<feature type="transmembrane region" description="Helical" evidence="11">
    <location>
        <begin position="49"/>
        <end position="68"/>
    </location>
</feature>
<feature type="domain" description="ABC transmembrane type-1" evidence="13">
    <location>
        <begin position="17"/>
        <end position="299"/>
    </location>
</feature>
<dbReference type="SUPFAM" id="SSF90123">
    <property type="entry name" value="ABC transporter transmembrane region"/>
    <property type="match status" value="1"/>
</dbReference>
<evidence type="ECO:0000256" key="6">
    <source>
        <dbReference type="ARBA" id="ARBA00022840"/>
    </source>
</evidence>
<dbReference type="GO" id="GO:0005524">
    <property type="term" value="F:ATP binding"/>
    <property type="evidence" value="ECO:0007669"/>
    <property type="project" value="UniProtKB-KW"/>
</dbReference>
<dbReference type="SUPFAM" id="SSF52540">
    <property type="entry name" value="P-loop containing nucleoside triphosphate hydrolases"/>
    <property type="match status" value="1"/>
</dbReference>
<evidence type="ECO:0000256" key="5">
    <source>
        <dbReference type="ARBA" id="ARBA00022741"/>
    </source>
</evidence>
<feature type="transmembrane region" description="Helical" evidence="11">
    <location>
        <begin position="241"/>
        <end position="264"/>
    </location>
</feature>
<dbReference type="GO" id="GO:0005886">
    <property type="term" value="C:plasma membrane"/>
    <property type="evidence" value="ECO:0007669"/>
    <property type="project" value="UniProtKB-SubCell"/>
</dbReference>
<evidence type="ECO:0000256" key="7">
    <source>
        <dbReference type="ARBA" id="ARBA00022967"/>
    </source>
</evidence>
<dbReference type="InterPro" id="IPR003439">
    <property type="entry name" value="ABC_transporter-like_ATP-bd"/>
</dbReference>
<accession>A0A6J5BDR7</accession>
<keyword evidence="7" id="KW-1278">Translocase</keyword>
<evidence type="ECO:0000256" key="10">
    <source>
        <dbReference type="ARBA" id="ARBA00023136"/>
    </source>
</evidence>
<evidence type="ECO:0000256" key="1">
    <source>
        <dbReference type="ARBA" id="ARBA00004651"/>
    </source>
</evidence>
<keyword evidence="2" id="KW-0813">Transport</keyword>
<reference evidence="14 15" key="1">
    <citation type="submission" date="2020-04" db="EMBL/GenBank/DDBJ databases">
        <authorList>
            <person name="De Canck E."/>
        </authorList>
    </citation>
    <scope>NUCLEOTIDE SEQUENCE [LARGE SCALE GENOMIC DNA]</scope>
    <source>
        <strain evidence="14 15">LMG 26845</strain>
    </source>
</reference>
<dbReference type="InterPro" id="IPR027417">
    <property type="entry name" value="P-loop_NTPase"/>
</dbReference>
<dbReference type="PROSITE" id="PS50893">
    <property type="entry name" value="ABC_TRANSPORTER_2"/>
    <property type="match status" value="1"/>
</dbReference>
<dbReference type="InterPro" id="IPR017871">
    <property type="entry name" value="ABC_transporter-like_CS"/>
</dbReference>
<dbReference type="PROSITE" id="PS00211">
    <property type="entry name" value="ABC_TRANSPORTER_1"/>
    <property type="match status" value="1"/>
</dbReference>
<sequence length="578" mass="63070">MNTPWQIMRPVRGRIRFAMALAVAGVLASLASLACLAMALDGLLHAPGRYPWPAFAGALACTLLACFLRLQAFNQSHYAAFRLEVTLRSDLVAHLARLSFGDLQALGGSALAKVAQNDVQALHAFVADSTPLYARAYAMPLFSAALLFALDWRLALACVGVLAFGALVMALAMRGREVMTRRYHQAREQVNAAVIEYVQAMPVVRTFDTGQTTFGRYHRALERYLAMLTDWYRDASFSARFAIALLGPLPTLAVLLWLGGWWTAHGQLDFAFWLAALLFGMGMAEAMFPMMSLAHMVDQAKLSIARIQQLMAIEPLAPARAPDRRPADGAVRFEDVDFGYGGKPALHDLSFTAHPGQVTALVGRSGAGKSTVARLIARFWDVDGGRVCVGGVDVRDMDRDTLFQHVAFVFQDNFLFSGSVADNIAMGRPDASRAEIEAAARAAQAHDFIQALPDGYDTALREGGKDLSGGQRQRLTIARAILMDRPILVLDEPTAATDPENERAVNAALAELMRGRTVIVVAHRLPSVRHADQILVLERGRLAESGTHDSLLAADGLYAQLWNNHQRARLWTLGEPQS</sequence>
<organism evidence="14 15">
    <name type="scientific">Achromobacter insuavis</name>
    <dbReference type="NCBI Taxonomy" id="1287735"/>
    <lineage>
        <taxon>Bacteria</taxon>
        <taxon>Pseudomonadati</taxon>
        <taxon>Pseudomonadota</taxon>
        <taxon>Betaproteobacteria</taxon>
        <taxon>Burkholderiales</taxon>
        <taxon>Alcaligenaceae</taxon>
        <taxon>Achromobacter</taxon>
    </lineage>
</organism>
<keyword evidence="3" id="KW-1003">Cell membrane</keyword>
<evidence type="ECO:0000256" key="3">
    <source>
        <dbReference type="ARBA" id="ARBA00022475"/>
    </source>
</evidence>
<keyword evidence="14" id="KW-0378">Hydrolase</keyword>
<dbReference type="Pfam" id="PF00664">
    <property type="entry name" value="ABC_membrane"/>
    <property type="match status" value="1"/>
</dbReference>
<dbReference type="Gene3D" id="3.40.50.300">
    <property type="entry name" value="P-loop containing nucleotide triphosphate hydrolases"/>
    <property type="match status" value="1"/>
</dbReference>
<keyword evidence="10 11" id="KW-0472">Membrane</keyword>
<keyword evidence="8 11" id="KW-1133">Transmembrane helix</keyword>
<dbReference type="PANTHER" id="PTHR24221">
    <property type="entry name" value="ATP-BINDING CASSETTE SUB-FAMILY B"/>
    <property type="match status" value="1"/>
</dbReference>
<dbReference type="GO" id="GO:0034040">
    <property type="term" value="F:ATPase-coupled lipid transmembrane transporter activity"/>
    <property type="evidence" value="ECO:0007669"/>
    <property type="project" value="TreeGrafter"/>
</dbReference>
<dbReference type="GO" id="GO:0016887">
    <property type="term" value="F:ATP hydrolysis activity"/>
    <property type="evidence" value="ECO:0007669"/>
    <property type="project" value="InterPro"/>
</dbReference>
<feature type="domain" description="ABC transporter" evidence="12">
    <location>
        <begin position="331"/>
        <end position="564"/>
    </location>
</feature>
<evidence type="ECO:0000256" key="9">
    <source>
        <dbReference type="ARBA" id="ARBA00023055"/>
    </source>
</evidence>
<dbReference type="InterPro" id="IPR003593">
    <property type="entry name" value="AAA+_ATPase"/>
</dbReference>